<proteinExistence type="predicted"/>
<organism evidence="1">
    <name type="scientific">Acinetobacter nosocomialis</name>
    <dbReference type="NCBI Taxonomy" id="106654"/>
    <lineage>
        <taxon>Bacteria</taxon>
        <taxon>Pseudomonadati</taxon>
        <taxon>Pseudomonadota</taxon>
        <taxon>Gammaproteobacteria</taxon>
        <taxon>Moraxellales</taxon>
        <taxon>Moraxellaceae</taxon>
        <taxon>Acinetobacter</taxon>
        <taxon>Acinetobacter calcoaceticus/baumannii complex</taxon>
    </lineage>
</organism>
<name>D3JXP7_ACINO</name>
<sequence length="74" mass="8400">MTSACMFNLNILNKISSEVLTIKNDLELNSENQLITKYKTSTSEDYKQAIVLIFKERGYTRLEIGQLLGEPKAS</sequence>
<geneLocation type="plasmid" evidence="1">
    <name>pTVICU14</name>
</geneLocation>
<dbReference type="AlphaFoldDB" id="D3JXP7"/>
<protein>
    <submittedName>
        <fullName evidence="1">Uncharacterized protein</fullName>
    </submittedName>
</protein>
<reference evidence="1" key="1">
    <citation type="submission" date="2009-12" db="EMBL/GenBank/DDBJ databases">
        <authorList>
            <person name="Chen T.-L."/>
            <person name="Chang W.-C."/>
            <person name="Kuo S.-C."/>
            <person name="Lee Y.-T."/>
            <person name="Chen C.-P."/>
            <person name="Siu L.-K."/>
            <person name="Cho W.-L."/>
            <person name="Fung C.-P."/>
        </authorList>
    </citation>
    <scope>NUCLEOTIDE SEQUENCE</scope>
    <source>
        <strain evidence="1">TVICU14</strain>
        <plasmid evidence="1">pTVICU14</plasmid>
    </source>
</reference>
<evidence type="ECO:0000313" key="1">
    <source>
        <dbReference type="EMBL" id="ADC29519.1"/>
    </source>
</evidence>
<accession>D3JXP7</accession>
<reference evidence="1" key="2">
    <citation type="journal article" date="2010" name="Antimicrob. Agents Chemother.">
        <title>Contribution of a plasmid-borne blaOXA-58 gene with its hybrid promoter provided by IS1006 and an ISAba3-like element to beta-lactam resistance in acinetobacter genomic species 13TU.</title>
        <authorList>
            <person name="Chen T.L."/>
            <person name="Chang W.C."/>
            <person name="Kuo S.C."/>
            <person name="Lee Y.T."/>
            <person name="Chen C.P."/>
            <person name="Siu L.K."/>
            <person name="Cho W.L."/>
            <person name="Fung C.P."/>
        </authorList>
    </citation>
    <scope>NUCLEOTIDE SEQUENCE</scope>
    <source>
        <strain evidence="1">TVICU14</strain>
        <plasmid evidence="1">pTVICU14</plasmid>
    </source>
</reference>
<dbReference type="EMBL" id="GU327621">
    <property type="protein sequence ID" value="ADC29519.1"/>
    <property type="molecule type" value="Genomic_DNA"/>
</dbReference>
<keyword evidence="1" id="KW-0614">Plasmid</keyword>